<dbReference type="EC" id="2.7.1.107" evidence="14"/>
<keyword evidence="12" id="KW-1208">Phospholipid metabolism</keyword>
<keyword evidence="7 14" id="KW-0418">Kinase</keyword>
<evidence type="ECO:0000256" key="12">
    <source>
        <dbReference type="ARBA" id="ARBA00023264"/>
    </source>
</evidence>
<evidence type="ECO:0000256" key="1">
    <source>
        <dbReference type="ARBA" id="ARBA00001946"/>
    </source>
</evidence>
<dbReference type="RefSeq" id="WP_289560965.1">
    <property type="nucleotide sequence ID" value="NZ_JAUDEO010000049.1"/>
</dbReference>
<dbReference type="GO" id="GO:0004143">
    <property type="term" value="F:ATP-dependent diacylglycerol kinase activity"/>
    <property type="evidence" value="ECO:0007669"/>
    <property type="project" value="UniProtKB-EC"/>
</dbReference>
<dbReference type="Proteomes" id="UP001529423">
    <property type="component" value="Unassembled WGS sequence"/>
</dbReference>
<keyword evidence="11" id="KW-0594">Phospholipid biosynthesis</keyword>
<dbReference type="NCBIfam" id="NF009603">
    <property type="entry name" value="PRK13055.1"/>
    <property type="match status" value="1"/>
</dbReference>
<dbReference type="NCBIfam" id="TIGR00147">
    <property type="entry name" value="YegS/Rv2252/BmrU family lipid kinase"/>
    <property type="match status" value="1"/>
</dbReference>
<evidence type="ECO:0000256" key="9">
    <source>
        <dbReference type="ARBA" id="ARBA00022842"/>
    </source>
</evidence>
<dbReference type="InterPro" id="IPR017438">
    <property type="entry name" value="ATP-NAD_kinase_N"/>
</dbReference>
<feature type="domain" description="DAGKc" evidence="13">
    <location>
        <begin position="1"/>
        <end position="135"/>
    </location>
</feature>
<dbReference type="InterPro" id="IPR001206">
    <property type="entry name" value="Diacylglycerol_kinase_cat_dom"/>
</dbReference>
<reference evidence="14" key="1">
    <citation type="submission" date="2023-06" db="EMBL/GenBank/DDBJ databases">
        <title>Identification and characterization of horizontal gene transfer across gut microbiota members of farm animals based on homology search.</title>
        <authorList>
            <person name="Schwarzerova J."/>
            <person name="Nykrynova M."/>
            <person name="Jureckova K."/>
            <person name="Cejkova D."/>
            <person name="Rychlik I."/>
        </authorList>
    </citation>
    <scope>NUCLEOTIDE SEQUENCE</scope>
    <source>
        <strain evidence="14">105_WCHN</strain>
    </source>
</reference>
<keyword evidence="3" id="KW-0444">Lipid biosynthesis</keyword>
<dbReference type="NCBIfam" id="NF009874">
    <property type="entry name" value="PRK13337.1"/>
    <property type="match status" value="1"/>
</dbReference>
<dbReference type="SMART" id="SM00046">
    <property type="entry name" value="DAGKc"/>
    <property type="match status" value="1"/>
</dbReference>
<dbReference type="InterPro" id="IPR016064">
    <property type="entry name" value="NAD/diacylglycerol_kinase_sf"/>
</dbReference>
<dbReference type="Pfam" id="PF00781">
    <property type="entry name" value="DAGK_cat"/>
    <property type="match status" value="1"/>
</dbReference>
<evidence type="ECO:0000256" key="7">
    <source>
        <dbReference type="ARBA" id="ARBA00022777"/>
    </source>
</evidence>
<dbReference type="PANTHER" id="PTHR12358:SF106">
    <property type="entry name" value="LIPID KINASE YEGS"/>
    <property type="match status" value="1"/>
</dbReference>
<dbReference type="PROSITE" id="PS50146">
    <property type="entry name" value="DAGK"/>
    <property type="match status" value="1"/>
</dbReference>
<dbReference type="InterPro" id="IPR050187">
    <property type="entry name" value="Lipid_Phosphate_FormReg"/>
</dbReference>
<keyword evidence="10" id="KW-0443">Lipid metabolism</keyword>
<gene>
    <name evidence="14" type="ORF">QUW46_07670</name>
</gene>
<evidence type="ECO:0000256" key="10">
    <source>
        <dbReference type="ARBA" id="ARBA00023098"/>
    </source>
</evidence>
<reference evidence="14" key="2">
    <citation type="submission" date="2023-06" db="EMBL/GenBank/DDBJ databases">
        <authorList>
            <person name="Zeman M."/>
            <person name="Kubasova T."/>
            <person name="Jahodarova E."/>
            <person name="Nykrynova M."/>
            <person name="Rychlik I."/>
        </authorList>
    </citation>
    <scope>NUCLEOTIDE SEQUENCE</scope>
    <source>
        <strain evidence="14">105_WCHN</strain>
    </source>
</reference>
<keyword evidence="15" id="KW-1185">Reference proteome</keyword>
<comment type="similarity">
    <text evidence="2">Belongs to the diacylglycerol/lipid kinase family.</text>
</comment>
<dbReference type="Gene3D" id="2.60.200.40">
    <property type="match status" value="1"/>
</dbReference>
<protein>
    <submittedName>
        <fullName evidence="14">Diacylglycerol kinase</fullName>
        <ecNumber evidence="14">2.7.1.107</ecNumber>
    </submittedName>
</protein>
<comment type="cofactor">
    <cofactor evidence="1">
        <name>Mg(2+)</name>
        <dbReference type="ChEBI" id="CHEBI:18420"/>
    </cofactor>
</comment>
<evidence type="ECO:0000313" key="15">
    <source>
        <dbReference type="Proteomes" id="UP001529423"/>
    </source>
</evidence>
<sequence>MRKRARIIYNPTAGREALRNDLVDILDIYEKAGYETSAFATTPAPNSAKNEATRAAKEGFDLIVAAGGDGTLNEVVNGIAGLEKRPTMAIIPAGTTNDYARALRIPRDDPIAAAKLILRKNKKFKIDIGKAGDNYFMNIAAGGTLTELTYDVPSQMKSLFGYAAYLAKGAELLPQVKPVDVSVKYDGHEYRGTASTFFLALTNSVGGFEQIVPDASLDDGKFTMIIVKKSSLTDMLSLMAKALQGKHLDDQRIVYAKATDVEVTPLNQDDRLMINLDGEYGGDAPMKFHDLKQHIEVVANLDAIPEDAITESPDFKRVEKDFVEGVGKINQDQEK</sequence>
<evidence type="ECO:0000313" key="14">
    <source>
        <dbReference type="EMBL" id="MDM8334446.1"/>
    </source>
</evidence>
<evidence type="ECO:0000256" key="6">
    <source>
        <dbReference type="ARBA" id="ARBA00022741"/>
    </source>
</evidence>
<name>A0ABT7VQM5_9LACO</name>
<keyword evidence="4 14" id="KW-0808">Transferase</keyword>
<keyword evidence="6" id="KW-0547">Nucleotide-binding</keyword>
<dbReference type="InterPro" id="IPR045540">
    <property type="entry name" value="YegS/DAGK_C"/>
</dbReference>
<keyword evidence="5" id="KW-0479">Metal-binding</keyword>
<evidence type="ECO:0000256" key="2">
    <source>
        <dbReference type="ARBA" id="ARBA00005983"/>
    </source>
</evidence>
<evidence type="ECO:0000256" key="3">
    <source>
        <dbReference type="ARBA" id="ARBA00022516"/>
    </source>
</evidence>
<organism evidence="14 15">
    <name type="scientific">Limosilactobacillus panis</name>
    <dbReference type="NCBI Taxonomy" id="47493"/>
    <lineage>
        <taxon>Bacteria</taxon>
        <taxon>Bacillati</taxon>
        <taxon>Bacillota</taxon>
        <taxon>Bacilli</taxon>
        <taxon>Lactobacillales</taxon>
        <taxon>Lactobacillaceae</taxon>
        <taxon>Limosilactobacillus</taxon>
    </lineage>
</organism>
<proteinExistence type="inferred from homology"/>
<comment type="caution">
    <text evidence="14">The sequence shown here is derived from an EMBL/GenBank/DDBJ whole genome shotgun (WGS) entry which is preliminary data.</text>
</comment>
<evidence type="ECO:0000259" key="13">
    <source>
        <dbReference type="PROSITE" id="PS50146"/>
    </source>
</evidence>
<keyword evidence="8" id="KW-0067">ATP-binding</keyword>
<dbReference type="InterPro" id="IPR005218">
    <property type="entry name" value="Diacylglycerol/lipid_kinase"/>
</dbReference>
<dbReference type="PANTHER" id="PTHR12358">
    <property type="entry name" value="SPHINGOSINE KINASE"/>
    <property type="match status" value="1"/>
</dbReference>
<keyword evidence="9" id="KW-0460">Magnesium</keyword>
<dbReference type="SUPFAM" id="SSF111331">
    <property type="entry name" value="NAD kinase/diacylglycerol kinase-like"/>
    <property type="match status" value="1"/>
</dbReference>
<evidence type="ECO:0000256" key="11">
    <source>
        <dbReference type="ARBA" id="ARBA00023209"/>
    </source>
</evidence>
<dbReference type="Gene3D" id="3.40.50.10330">
    <property type="entry name" value="Probable inorganic polyphosphate/atp-NAD kinase, domain 1"/>
    <property type="match status" value="1"/>
</dbReference>
<dbReference type="Pfam" id="PF19279">
    <property type="entry name" value="YegS_C"/>
    <property type="match status" value="1"/>
</dbReference>
<evidence type="ECO:0000256" key="8">
    <source>
        <dbReference type="ARBA" id="ARBA00022840"/>
    </source>
</evidence>
<evidence type="ECO:0000256" key="4">
    <source>
        <dbReference type="ARBA" id="ARBA00022679"/>
    </source>
</evidence>
<evidence type="ECO:0000256" key="5">
    <source>
        <dbReference type="ARBA" id="ARBA00022723"/>
    </source>
</evidence>
<dbReference type="EMBL" id="JAUDEO010000049">
    <property type="protein sequence ID" value="MDM8334446.1"/>
    <property type="molecule type" value="Genomic_DNA"/>
</dbReference>
<accession>A0ABT7VQM5</accession>